<feature type="region of interest" description="Disordered" evidence="4">
    <location>
        <begin position="256"/>
        <end position="275"/>
    </location>
</feature>
<dbReference type="InterPro" id="IPR020094">
    <property type="entry name" value="TruA/RsuA/RluB/E/F_N"/>
</dbReference>
<proteinExistence type="inferred from homology"/>
<dbReference type="GO" id="GO:0031119">
    <property type="term" value="P:tRNA pseudouridine synthesis"/>
    <property type="evidence" value="ECO:0007669"/>
    <property type="project" value="TreeGrafter"/>
</dbReference>
<dbReference type="Pfam" id="PF01416">
    <property type="entry name" value="PseudoU_synth_1"/>
    <property type="match status" value="2"/>
</dbReference>
<feature type="domain" description="Pseudouridine synthase I TruA alpha/beta" evidence="5">
    <location>
        <begin position="151"/>
        <end position="256"/>
    </location>
</feature>
<name>A0A6J6V3Y5_9ZZZZ</name>
<feature type="domain" description="Pseudouridine synthase I TruA alpha/beta" evidence="5">
    <location>
        <begin position="11"/>
        <end position="109"/>
    </location>
</feature>
<evidence type="ECO:0000313" key="6">
    <source>
        <dbReference type="EMBL" id="CAB4765835.1"/>
    </source>
</evidence>
<dbReference type="Gene3D" id="3.30.70.580">
    <property type="entry name" value="Pseudouridine synthase I, catalytic domain, N-terminal subdomain"/>
    <property type="match status" value="1"/>
</dbReference>
<sequence length="275" mass="30519">MDSALRRVRLVVAYDGGAYHGFARNPIVPTVANTLERVLTLICRLPVEVVGAGRTDAGVHAWGQVVSADVPADLDLVEVQRRINKMCGPTLVVRTAEWAPTADFHARFDATWRHYRYTILNSPTPNPFLATTTWHVRQSLDLRLMELATDPFVGEHDFASFCRKPRVEDGRKPRSTVRRLLIAEWSDLGDGLLRFDIRANAFCHQQVRAITGTLVEVGLGKRKAGEMAALLRARDRRTAGQVAPASGLCLWEVGYPEPGTPGHRRRPKADNEGPA</sequence>
<accession>A0A6J6V3Y5</accession>
<dbReference type="PANTHER" id="PTHR11142">
    <property type="entry name" value="PSEUDOURIDYLATE SYNTHASE"/>
    <property type="match status" value="1"/>
</dbReference>
<dbReference type="GO" id="GO:0009982">
    <property type="term" value="F:pseudouridine synthase activity"/>
    <property type="evidence" value="ECO:0007669"/>
    <property type="project" value="InterPro"/>
</dbReference>
<dbReference type="AlphaFoldDB" id="A0A6J6V3Y5"/>
<dbReference type="InterPro" id="IPR020103">
    <property type="entry name" value="PsdUridine_synth_cat_dom_sf"/>
</dbReference>
<keyword evidence="2" id="KW-0819">tRNA processing</keyword>
<organism evidence="6">
    <name type="scientific">freshwater metagenome</name>
    <dbReference type="NCBI Taxonomy" id="449393"/>
    <lineage>
        <taxon>unclassified sequences</taxon>
        <taxon>metagenomes</taxon>
        <taxon>ecological metagenomes</taxon>
    </lineage>
</organism>
<dbReference type="InterPro" id="IPR020097">
    <property type="entry name" value="PsdUridine_synth_TruA_a/b_dom"/>
</dbReference>
<dbReference type="EMBL" id="CAEZYY010000037">
    <property type="protein sequence ID" value="CAB4765835.1"/>
    <property type="molecule type" value="Genomic_DNA"/>
</dbReference>
<gene>
    <name evidence="6" type="ORF">UFOPK2806_02081</name>
    <name evidence="7" type="ORF">UFOPK4306_01359</name>
</gene>
<dbReference type="PIRSF" id="PIRSF001430">
    <property type="entry name" value="tRNA_psdUrid_synth"/>
    <property type="match status" value="1"/>
</dbReference>
<comment type="similarity">
    <text evidence="1">Belongs to the tRNA pseudouridine synthase TruA family.</text>
</comment>
<evidence type="ECO:0000259" key="5">
    <source>
        <dbReference type="Pfam" id="PF01416"/>
    </source>
</evidence>
<dbReference type="NCBIfam" id="TIGR00071">
    <property type="entry name" value="hisT_truA"/>
    <property type="match status" value="1"/>
</dbReference>
<dbReference type="GO" id="GO:0003723">
    <property type="term" value="F:RNA binding"/>
    <property type="evidence" value="ECO:0007669"/>
    <property type="project" value="InterPro"/>
</dbReference>
<evidence type="ECO:0000256" key="2">
    <source>
        <dbReference type="ARBA" id="ARBA00022694"/>
    </source>
</evidence>
<dbReference type="Gene3D" id="3.30.70.660">
    <property type="entry name" value="Pseudouridine synthase I, catalytic domain, C-terminal subdomain"/>
    <property type="match status" value="1"/>
</dbReference>
<dbReference type="SUPFAM" id="SSF55120">
    <property type="entry name" value="Pseudouridine synthase"/>
    <property type="match status" value="1"/>
</dbReference>
<keyword evidence="3" id="KW-0413">Isomerase</keyword>
<reference evidence="6" key="1">
    <citation type="submission" date="2020-05" db="EMBL/GenBank/DDBJ databases">
        <authorList>
            <person name="Chiriac C."/>
            <person name="Salcher M."/>
            <person name="Ghai R."/>
            <person name="Kavagutti S V."/>
        </authorList>
    </citation>
    <scope>NUCLEOTIDE SEQUENCE</scope>
</reference>
<dbReference type="InterPro" id="IPR001406">
    <property type="entry name" value="PsdUridine_synth_TruA"/>
</dbReference>
<evidence type="ECO:0000256" key="3">
    <source>
        <dbReference type="ARBA" id="ARBA00023235"/>
    </source>
</evidence>
<dbReference type="InterPro" id="IPR020095">
    <property type="entry name" value="PsdUridine_synth_TruA_C"/>
</dbReference>
<evidence type="ECO:0000256" key="4">
    <source>
        <dbReference type="SAM" id="MobiDB-lite"/>
    </source>
</evidence>
<dbReference type="HAMAP" id="MF_00171">
    <property type="entry name" value="TruA"/>
    <property type="match status" value="1"/>
</dbReference>
<dbReference type="CDD" id="cd02570">
    <property type="entry name" value="PseudoU_synth_EcTruA"/>
    <property type="match status" value="1"/>
</dbReference>
<evidence type="ECO:0000256" key="1">
    <source>
        <dbReference type="ARBA" id="ARBA00009375"/>
    </source>
</evidence>
<dbReference type="PANTHER" id="PTHR11142:SF0">
    <property type="entry name" value="TRNA PSEUDOURIDINE SYNTHASE-LIKE 1"/>
    <property type="match status" value="1"/>
</dbReference>
<dbReference type="EMBL" id="CAFBQP010000048">
    <property type="protein sequence ID" value="CAB5064141.1"/>
    <property type="molecule type" value="Genomic_DNA"/>
</dbReference>
<evidence type="ECO:0000313" key="7">
    <source>
        <dbReference type="EMBL" id="CAB5064141.1"/>
    </source>
</evidence>
<protein>
    <submittedName>
        <fullName evidence="6">Unannotated protein</fullName>
    </submittedName>
</protein>